<evidence type="ECO:0000256" key="2">
    <source>
        <dbReference type="ARBA" id="ARBA00022900"/>
    </source>
</evidence>
<dbReference type="SUPFAM" id="SSF57362">
    <property type="entry name" value="BPTI-like"/>
    <property type="match status" value="1"/>
</dbReference>
<feature type="non-terminal residue" evidence="7">
    <location>
        <position position="268"/>
    </location>
</feature>
<evidence type="ECO:0000256" key="1">
    <source>
        <dbReference type="ARBA" id="ARBA00022690"/>
    </source>
</evidence>
<feature type="non-terminal residue" evidence="7">
    <location>
        <position position="1"/>
    </location>
</feature>
<feature type="domain" description="BPTI/Kunitz inhibitor" evidence="6">
    <location>
        <begin position="32"/>
        <end position="84"/>
    </location>
</feature>
<evidence type="ECO:0000256" key="3">
    <source>
        <dbReference type="ARBA" id="ARBA00023157"/>
    </source>
</evidence>
<dbReference type="AlphaFoldDB" id="A0A0A9YJ61"/>
<dbReference type="PANTHER" id="PTHR46751">
    <property type="entry name" value="EPPIN"/>
    <property type="match status" value="1"/>
</dbReference>
<comment type="similarity">
    <text evidence="4">Belongs to the venom Kunitz-type family. 03 (sub-Kunitz) subfamily.</text>
</comment>
<dbReference type="InterPro" id="IPR020901">
    <property type="entry name" value="Prtase_inh_Kunz-CS"/>
</dbReference>
<dbReference type="SMART" id="SM00131">
    <property type="entry name" value="KU"/>
    <property type="match status" value="1"/>
</dbReference>
<accession>A0A0A9YJ61</accession>
<keyword evidence="2" id="KW-0722">Serine protease inhibitor</keyword>
<dbReference type="InterPro" id="IPR051388">
    <property type="entry name" value="Serpin_venom_toxin"/>
</dbReference>
<dbReference type="PROSITE" id="PS50279">
    <property type="entry name" value="BPTI_KUNITZ_2"/>
    <property type="match status" value="1"/>
</dbReference>
<evidence type="ECO:0000256" key="5">
    <source>
        <dbReference type="SAM" id="SignalP"/>
    </source>
</evidence>
<dbReference type="EMBL" id="GBHO01011370">
    <property type="protein sequence ID" value="JAG32234.1"/>
    <property type="molecule type" value="Transcribed_RNA"/>
</dbReference>
<dbReference type="PRINTS" id="PR00759">
    <property type="entry name" value="BASICPTASE"/>
</dbReference>
<keyword evidence="3" id="KW-1015">Disulfide bond</keyword>
<dbReference type="CDD" id="cd00109">
    <property type="entry name" value="Kunitz-type"/>
    <property type="match status" value="1"/>
</dbReference>
<gene>
    <name evidence="7" type="primary">IVBIT_1</name>
    <name evidence="7" type="ORF">CM83_25991</name>
</gene>
<dbReference type="Gene3D" id="4.10.410.10">
    <property type="entry name" value="Pancreatic trypsin inhibitor Kunitz domain"/>
    <property type="match status" value="1"/>
</dbReference>
<proteinExistence type="inferred from homology"/>
<evidence type="ECO:0000259" key="6">
    <source>
        <dbReference type="PROSITE" id="PS50279"/>
    </source>
</evidence>
<dbReference type="GO" id="GO:0004867">
    <property type="term" value="F:serine-type endopeptidase inhibitor activity"/>
    <property type="evidence" value="ECO:0007669"/>
    <property type="project" value="UniProtKB-KW"/>
</dbReference>
<keyword evidence="1" id="KW-0646">Protease inhibitor</keyword>
<dbReference type="Pfam" id="PF00014">
    <property type="entry name" value="Kunitz_BPTI"/>
    <property type="match status" value="1"/>
</dbReference>
<reference evidence="7" key="2">
    <citation type="submission" date="2014-07" db="EMBL/GenBank/DDBJ databases">
        <authorList>
            <person name="Hull J."/>
        </authorList>
    </citation>
    <scope>NUCLEOTIDE SEQUENCE</scope>
</reference>
<protein>
    <submittedName>
        <fullName evidence="7">Protease inhibitor TCI</fullName>
    </submittedName>
</protein>
<dbReference type="InterPro" id="IPR036880">
    <property type="entry name" value="Kunitz_BPTI_sf"/>
</dbReference>
<organism evidence="7">
    <name type="scientific">Lygus hesperus</name>
    <name type="common">Western plant bug</name>
    <dbReference type="NCBI Taxonomy" id="30085"/>
    <lineage>
        <taxon>Eukaryota</taxon>
        <taxon>Metazoa</taxon>
        <taxon>Ecdysozoa</taxon>
        <taxon>Arthropoda</taxon>
        <taxon>Hexapoda</taxon>
        <taxon>Insecta</taxon>
        <taxon>Pterygota</taxon>
        <taxon>Neoptera</taxon>
        <taxon>Paraneoptera</taxon>
        <taxon>Hemiptera</taxon>
        <taxon>Heteroptera</taxon>
        <taxon>Panheteroptera</taxon>
        <taxon>Cimicomorpha</taxon>
        <taxon>Miridae</taxon>
        <taxon>Mirini</taxon>
        <taxon>Lygus</taxon>
    </lineage>
</organism>
<dbReference type="FunFam" id="4.10.410.10:FF:000020">
    <property type="entry name" value="Collagen, type VI, alpha 3"/>
    <property type="match status" value="1"/>
</dbReference>
<feature type="chain" id="PRO_5002053559" evidence="5">
    <location>
        <begin position="28"/>
        <end position="268"/>
    </location>
</feature>
<sequence length="268" mass="29144">TKMVAGNLFEFAAISAILIALPLATTAVNEICRLPVPNDYIECNAYFPSYRFNASSKQCDRFVYGGCGGNANRFRTKGECERTCAEARRLNSVCPADSTWNAQTESCVCSPELCPKESCDQNEKSVVIRKATGRPGNCCDLHACESESEERLDCLGPGNCYEPQCPLDSTWNAQAKKCVCSQESCPILSCPPGTKKILIHKAADVPDDCCGTYACRVVSDTVAAMLKKSRATRKNQFNVNEAGAHQVDRFLPEICLLPQAPGLCKAAF</sequence>
<dbReference type="PROSITE" id="PS00280">
    <property type="entry name" value="BPTI_KUNITZ_1"/>
    <property type="match status" value="1"/>
</dbReference>
<evidence type="ECO:0000256" key="4">
    <source>
        <dbReference type="ARBA" id="ARBA00038506"/>
    </source>
</evidence>
<dbReference type="PANTHER" id="PTHR46751:SF1">
    <property type="entry name" value="WAP FOUR-DISULFIDE CORE DOMAIN PROTEIN 6A"/>
    <property type="match status" value="1"/>
</dbReference>
<name>A0A0A9YJ61_LYGHE</name>
<keyword evidence="5" id="KW-0732">Signal</keyword>
<evidence type="ECO:0000313" key="7">
    <source>
        <dbReference type="EMBL" id="JAG32234.1"/>
    </source>
</evidence>
<dbReference type="InterPro" id="IPR002223">
    <property type="entry name" value="Kunitz_BPTI"/>
</dbReference>
<reference evidence="7" key="1">
    <citation type="journal article" date="2014" name="PLoS ONE">
        <title>Transcriptome-Based Identification of ABC Transporters in the Western Tarnished Plant Bug Lygus hesperus.</title>
        <authorList>
            <person name="Hull J.J."/>
            <person name="Chaney K."/>
            <person name="Geib S.M."/>
            <person name="Fabrick J.A."/>
            <person name="Brent C.S."/>
            <person name="Walsh D."/>
            <person name="Lavine L.C."/>
        </authorList>
    </citation>
    <scope>NUCLEOTIDE SEQUENCE</scope>
</reference>
<feature type="signal peptide" evidence="5">
    <location>
        <begin position="1"/>
        <end position="27"/>
    </location>
</feature>